<evidence type="ECO:0000256" key="2">
    <source>
        <dbReference type="SAM" id="Coils"/>
    </source>
</evidence>
<dbReference type="EMBL" id="DVHC01000059">
    <property type="protein sequence ID" value="HIR59539.1"/>
    <property type="molecule type" value="Genomic_DNA"/>
</dbReference>
<keyword evidence="1" id="KW-0238">DNA-binding</keyword>
<dbReference type="PANTHER" id="PTHR30204">
    <property type="entry name" value="REDOX-CYCLING DRUG-SENSING TRANSCRIPTIONAL ACTIVATOR SOXR"/>
    <property type="match status" value="1"/>
</dbReference>
<dbReference type="Pfam" id="PF13411">
    <property type="entry name" value="MerR_1"/>
    <property type="match status" value="1"/>
</dbReference>
<evidence type="ECO:0000256" key="1">
    <source>
        <dbReference type="ARBA" id="ARBA00023125"/>
    </source>
</evidence>
<dbReference type="Proteomes" id="UP000824232">
    <property type="component" value="Unassembled WGS sequence"/>
</dbReference>
<protein>
    <submittedName>
        <fullName evidence="4">MerR family transcriptional regulator</fullName>
    </submittedName>
</protein>
<comment type="caution">
    <text evidence="4">The sequence shown here is derived from an EMBL/GenBank/DDBJ whole genome shotgun (WGS) entry which is preliminary data.</text>
</comment>
<feature type="domain" description="HTH merR-type" evidence="3">
    <location>
        <begin position="1"/>
        <end position="69"/>
    </location>
</feature>
<dbReference type="PANTHER" id="PTHR30204:SF98">
    <property type="entry name" value="HTH-TYPE TRANSCRIPTIONAL REGULATOR ADHR"/>
    <property type="match status" value="1"/>
</dbReference>
<organism evidence="4 5">
    <name type="scientific">Candidatus Onthousia excrementipullorum</name>
    <dbReference type="NCBI Taxonomy" id="2840884"/>
    <lineage>
        <taxon>Bacteria</taxon>
        <taxon>Bacillati</taxon>
        <taxon>Bacillota</taxon>
        <taxon>Bacilli</taxon>
        <taxon>Candidatus Onthousia</taxon>
    </lineage>
</organism>
<name>A0A9D1DVG1_9FIRM</name>
<gene>
    <name evidence="4" type="ORF">IAB38_05750</name>
</gene>
<dbReference type="SUPFAM" id="SSF46955">
    <property type="entry name" value="Putative DNA-binding domain"/>
    <property type="match status" value="1"/>
</dbReference>
<dbReference type="SMART" id="SM00422">
    <property type="entry name" value="HTH_MERR"/>
    <property type="match status" value="1"/>
</dbReference>
<dbReference type="CDD" id="cd01109">
    <property type="entry name" value="HTH_YyaN"/>
    <property type="match status" value="1"/>
</dbReference>
<dbReference type="InterPro" id="IPR009061">
    <property type="entry name" value="DNA-bd_dom_put_sf"/>
</dbReference>
<accession>A0A9D1DVG1</accession>
<dbReference type="AlphaFoldDB" id="A0A9D1DVG1"/>
<dbReference type="PRINTS" id="PR00040">
    <property type="entry name" value="HTHMERR"/>
</dbReference>
<dbReference type="InterPro" id="IPR047057">
    <property type="entry name" value="MerR_fam"/>
</dbReference>
<dbReference type="InterPro" id="IPR000551">
    <property type="entry name" value="MerR-type_HTH_dom"/>
</dbReference>
<dbReference type="Gene3D" id="1.10.1660.10">
    <property type="match status" value="1"/>
</dbReference>
<keyword evidence="2" id="KW-0175">Coiled coil</keyword>
<reference evidence="4" key="2">
    <citation type="journal article" date="2021" name="PeerJ">
        <title>Extensive microbial diversity within the chicken gut microbiome revealed by metagenomics and culture.</title>
        <authorList>
            <person name="Gilroy R."/>
            <person name="Ravi A."/>
            <person name="Getino M."/>
            <person name="Pursley I."/>
            <person name="Horton D.L."/>
            <person name="Alikhan N.F."/>
            <person name="Baker D."/>
            <person name="Gharbi K."/>
            <person name="Hall N."/>
            <person name="Watson M."/>
            <person name="Adriaenssens E.M."/>
            <person name="Foster-Nyarko E."/>
            <person name="Jarju S."/>
            <person name="Secka A."/>
            <person name="Antonio M."/>
            <person name="Oren A."/>
            <person name="Chaudhuri R.R."/>
            <person name="La Ragione R."/>
            <person name="Hildebrand F."/>
            <person name="Pallen M.J."/>
        </authorList>
    </citation>
    <scope>NUCLEOTIDE SEQUENCE</scope>
    <source>
        <strain evidence="4">CHK184-20233</strain>
    </source>
</reference>
<dbReference type="PROSITE" id="PS50937">
    <property type="entry name" value="HTH_MERR_2"/>
    <property type="match status" value="1"/>
</dbReference>
<proteinExistence type="predicted"/>
<dbReference type="GO" id="GO:0003677">
    <property type="term" value="F:DNA binding"/>
    <property type="evidence" value="ECO:0007669"/>
    <property type="project" value="UniProtKB-KW"/>
</dbReference>
<dbReference type="GO" id="GO:0003700">
    <property type="term" value="F:DNA-binding transcription factor activity"/>
    <property type="evidence" value="ECO:0007669"/>
    <property type="project" value="InterPro"/>
</dbReference>
<evidence type="ECO:0000313" key="4">
    <source>
        <dbReference type="EMBL" id="HIR59539.1"/>
    </source>
</evidence>
<evidence type="ECO:0000313" key="5">
    <source>
        <dbReference type="Proteomes" id="UP000824232"/>
    </source>
</evidence>
<evidence type="ECO:0000259" key="3">
    <source>
        <dbReference type="PROSITE" id="PS50937"/>
    </source>
</evidence>
<reference evidence="4" key="1">
    <citation type="submission" date="2020-10" db="EMBL/GenBank/DDBJ databases">
        <authorList>
            <person name="Gilroy R."/>
        </authorList>
    </citation>
    <scope>NUCLEOTIDE SEQUENCE</scope>
    <source>
        <strain evidence="4">CHK184-20233</strain>
    </source>
</reference>
<feature type="coiled-coil region" evidence="2">
    <location>
        <begin position="81"/>
        <end position="108"/>
    </location>
</feature>
<sequence length="121" mass="14367">MTIKEVAEKFDMTNDTLRYYEKVGLVGPVKKNSSGIRDYSEEDLKRIEFIKCMRSAGISIEVLKKYVDLYDEGESTKLERQHLLEEEQDKLEEKIRTMTEALDKLKYKIELYKTNKLDEYL</sequence>